<name>A0A8X8AYZ5_BRACI</name>
<keyword evidence="2" id="KW-1185">Reference proteome</keyword>
<evidence type="ECO:0000313" key="2">
    <source>
        <dbReference type="Proteomes" id="UP000886595"/>
    </source>
</evidence>
<organism evidence="1 2">
    <name type="scientific">Brassica carinata</name>
    <name type="common">Ethiopian mustard</name>
    <name type="synonym">Abyssinian cabbage</name>
    <dbReference type="NCBI Taxonomy" id="52824"/>
    <lineage>
        <taxon>Eukaryota</taxon>
        <taxon>Viridiplantae</taxon>
        <taxon>Streptophyta</taxon>
        <taxon>Embryophyta</taxon>
        <taxon>Tracheophyta</taxon>
        <taxon>Spermatophyta</taxon>
        <taxon>Magnoliopsida</taxon>
        <taxon>eudicotyledons</taxon>
        <taxon>Gunneridae</taxon>
        <taxon>Pentapetalae</taxon>
        <taxon>rosids</taxon>
        <taxon>malvids</taxon>
        <taxon>Brassicales</taxon>
        <taxon>Brassicaceae</taxon>
        <taxon>Brassiceae</taxon>
        <taxon>Brassica</taxon>
    </lineage>
</organism>
<sequence>MEMFIKQTSQGWTQAKPLMKKNKIRELIDPSLAGEYEWTQIKLVVVEILKGNLNDLKCITKCRVPFIEKLLEMRTCQEILRKLDLEERKWMKLNKGKRRDIDGLHHF</sequence>
<gene>
    <name evidence="1" type="ORF">Bca52824_018014</name>
</gene>
<accession>A0A8X8AYZ5</accession>
<reference evidence="1 2" key="1">
    <citation type="submission" date="2020-02" db="EMBL/GenBank/DDBJ databases">
        <authorList>
            <person name="Ma Q."/>
            <person name="Huang Y."/>
            <person name="Song X."/>
            <person name="Pei D."/>
        </authorList>
    </citation>
    <scope>NUCLEOTIDE SEQUENCE [LARGE SCALE GENOMIC DNA]</scope>
    <source>
        <strain evidence="1">Sxm20200214</strain>
        <tissue evidence="1">Leaf</tissue>
    </source>
</reference>
<dbReference type="OrthoDB" id="4062651at2759"/>
<evidence type="ECO:0000313" key="1">
    <source>
        <dbReference type="EMBL" id="KAG2314892.1"/>
    </source>
</evidence>
<proteinExistence type="predicted"/>
<comment type="caution">
    <text evidence="1">The sequence shown here is derived from an EMBL/GenBank/DDBJ whole genome shotgun (WGS) entry which is preliminary data.</text>
</comment>
<dbReference type="Proteomes" id="UP000886595">
    <property type="component" value="Unassembled WGS sequence"/>
</dbReference>
<dbReference type="EMBL" id="JAAMPC010000004">
    <property type="protein sequence ID" value="KAG2314892.1"/>
    <property type="molecule type" value="Genomic_DNA"/>
</dbReference>
<dbReference type="AlphaFoldDB" id="A0A8X8AYZ5"/>
<protein>
    <submittedName>
        <fullName evidence="1">Uncharacterized protein</fullName>
    </submittedName>
</protein>